<keyword evidence="1" id="KW-0812">Transmembrane</keyword>
<evidence type="ECO:0008006" key="4">
    <source>
        <dbReference type="Google" id="ProtNLM"/>
    </source>
</evidence>
<accession>A0ABV9AZH9</accession>
<comment type="caution">
    <text evidence="2">The sequence shown here is derived from an EMBL/GenBank/DDBJ whole genome shotgun (WGS) entry which is preliminary data.</text>
</comment>
<feature type="transmembrane region" description="Helical" evidence="1">
    <location>
        <begin position="200"/>
        <end position="221"/>
    </location>
</feature>
<dbReference type="EMBL" id="JBHSFK010000028">
    <property type="protein sequence ID" value="MFC4504729.1"/>
    <property type="molecule type" value="Genomic_DNA"/>
</dbReference>
<sequence>MTSAFIGLVFGLAVVAISVLVALGLGDTVERDHGLKSAVDCPSVPLDPSDCLWRQTFTVSEIHLWSGKRSENIRATLTTANGDEWRTGFRDNGPVLDELRDGDTVTGTIWRGLLVRISAHGADQPTTDNPDTLPESQLAVLVACGPSSLLLVAACGWRVRRIRQPEWSRGMKYLRRLAAGLTGAGVLAAFLSIGPGLPLWAMPLIWLFPAALMIAFTIALVRRQNAEAAQPPRTADAATGVAGG</sequence>
<dbReference type="Proteomes" id="UP001595839">
    <property type="component" value="Unassembled WGS sequence"/>
</dbReference>
<reference evidence="3" key="1">
    <citation type="journal article" date="2019" name="Int. J. Syst. Evol. Microbiol.">
        <title>The Global Catalogue of Microorganisms (GCM) 10K type strain sequencing project: providing services to taxonomists for standard genome sequencing and annotation.</title>
        <authorList>
            <consortium name="The Broad Institute Genomics Platform"/>
            <consortium name="The Broad Institute Genome Sequencing Center for Infectious Disease"/>
            <person name="Wu L."/>
            <person name="Ma J."/>
        </authorList>
    </citation>
    <scope>NUCLEOTIDE SEQUENCE [LARGE SCALE GENOMIC DNA]</scope>
    <source>
        <strain evidence="3">CGMCC 4.7177</strain>
    </source>
</reference>
<organism evidence="2 3">
    <name type="scientific">Streptomyces vulcanius</name>
    <dbReference type="NCBI Taxonomy" id="1441876"/>
    <lineage>
        <taxon>Bacteria</taxon>
        <taxon>Bacillati</taxon>
        <taxon>Actinomycetota</taxon>
        <taxon>Actinomycetes</taxon>
        <taxon>Kitasatosporales</taxon>
        <taxon>Streptomycetaceae</taxon>
        <taxon>Streptomyces</taxon>
    </lineage>
</organism>
<evidence type="ECO:0000256" key="1">
    <source>
        <dbReference type="SAM" id="Phobius"/>
    </source>
</evidence>
<keyword evidence="3" id="KW-1185">Reference proteome</keyword>
<protein>
    <recommendedName>
        <fullName evidence="4">Integral membrane protein</fullName>
    </recommendedName>
</protein>
<keyword evidence="1" id="KW-1133">Transmembrane helix</keyword>
<keyword evidence="1" id="KW-0472">Membrane</keyword>
<name>A0ABV9AZH9_9ACTN</name>
<evidence type="ECO:0000313" key="3">
    <source>
        <dbReference type="Proteomes" id="UP001595839"/>
    </source>
</evidence>
<gene>
    <name evidence="2" type="ORF">ACFPIH_35355</name>
</gene>
<feature type="transmembrane region" description="Helical" evidence="1">
    <location>
        <begin position="177"/>
        <end position="194"/>
    </location>
</feature>
<dbReference type="RefSeq" id="WP_381181651.1">
    <property type="nucleotide sequence ID" value="NZ_JBHSFK010000028.1"/>
</dbReference>
<evidence type="ECO:0000313" key="2">
    <source>
        <dbReference type="EMBL" id="MFC4504729.1"/>
    </source>
</evidence>
<proteinExistence type="predicted"/>